<name>I0IAM0_PHYMF</name>
<dbReference type="KEGG" id="phm:PSMK_01490"/>
<accession>I0IAM0</accession>
<dbReference type="HOGENOM" id="CLU_553049_0_0_0"/>
<dbReference type="InterPro" id="IPR011990">
    <property type="entry name" value="TPR-like_helical_dom_sf"/>
</dbReference>
<dbReference type="EMBL" id="AP012338">
    <property type="protein sequence ID" value="BAM02308.1"/>
    <property type="molecule type" value="Genomic_DNA"/>
</dbReference>
<reference evidence="3 4" key="1">
    <citation type="submission" date="2012-02" db="EMBL/GenBank/DDBJ databases">
        <title>Complete genome sequence of Phycisphaera mikurensis NBRC 102666.</title>
        <authorList>
            <person name="Ankai A."/>
            <person name="Hosoyama A."/>
            <person name="Terui Y."/>
            <person name="Sekine M."/>
            <person name="Fukai R."/>
            <person name="Kato Y."/>
            <person name="Nakamura S."/>
            <person name="Yamada-Narita S."/>
            <person name="Kawakoshi A."/>
            <person name="Fukunaga Y."/>
            <person name="Yamazaki S."/>
            <person name="Fujita N."/>
        </authorList>
    </citation>
    <scope>NUCLEOTIDE SEQUENCE [LARGE SCALE GENOMIC DNA]</scope>
    <source>
        <strain evidence="4">NBRC 102666 / KCTC 22515 / FYK2301M01</strain>
    </source>
</reference>
<feature type="region of interest" description="Disordered" evidence="2">
    <location>
        <begin position="1"/>
        <end position="27"/>
    </location>
</feature>
<dbReference type="STRING" id="1142394.PSMK_01490"/>
<dbReference type="SMART" id="SM00028">
    <property type="entry name" value="TPR"/>
    <property type="match status" value="3"/>
</dbReference>
<dbReference type="Gene3D" id="1.25.40.10">
    <property type="entry name" value="Tetratricopeptide repeat domain"/>
    <property type="match status" value="3"/>
</dbReference>
<keyword evidence="4" id="KW-1185">Reference proteome</keyword>
<proteinExistence type="predicted"/>
<evidence type="ECO:0000256" key="1">
    <source>
        <dbReference type="PROSITE-ProRule" id="PRU00339"/>
    </source>
</evidence>
<dbReference type="eggNOG" id="COG0457">
    <property type="taxonomic scope" value="Bacteria"/>
</dbReference>
<protein>
    <recommendedName>
        <fullName evidence="5">Tetratricopeptide repeat protein</fullName>
    </recommendedName>
</protein>
<feature type="repeat" description="TPR" evidence="1">
    <location>
        <begin position="161"/>
        <end position="194"/>
    </location>
</feature>
<keyword evidence="1" id="KW-0802">TPR repeat</keyword>
<dbReference type="RefSeq" id="WP_014435528.1">
    <property type="nucleotide sequence ID" value="NC_017080.1"/>
</dbReference>
<sequence length="493" mass="54643">MALFGIGGKSKDDAAPARPSRRDPKKAERFFEHAATYAESGRYDGAIDMYIRGLQLSPDDMRRHEALLDAAKRRKVSGGKPAGFAERKLKGMGDSPVDRLAHAEKIWAMDFTDPALAQGVMDAAVEADNDPANEDLHLGEVVFWIGEMAMDYNLSSKKPDAKLLLRTRDGFSAIGRYDKAVEAHRRAIGLTPNNDKLIDELKDLEAQKYTMERKEAKSSLGNLKDADKQAEIQAEISGGGKGVESLIAKRREEVDANPEDTDALTKLVDALLKTGEKEHADEAIKRLAAAAEATGQFRFRAKAGDIRMKQLAQRCQQLAQFVKAAPDDAGYREKYEKATKQRLDFELKEYQTRVKQYPTDLRLKYDFGKRLLQAGMHDEAIGMLQQAATDPKSRSASHLLLGRAFLAKDWVGEAVQTLGKGLEQHPVKDDAVGKDLQYELMTAHQKAAADGQEPAENLEKASEYASALLQSDIGYRDIRERVEAIRDARKALG</sequence>
<organism evidence="3 4">
    <name type="scientific">Phycisphaera mikurensis (strain NBRC 102666 / KCTC 22515 / FYK2301M01)</name>
    <dbReference type="NCBI Taxonomy" id="1142394"/>
    <lineage>
        <taxon>Bacteria</taxon>
        <taxon>Pseudomonadati</taxon>
        <taxon>Planctomycetota</taxon>
        <taxon>Phycisphaerae</taxon>
        <taxon>Phycisphaerales</taxon>
        <taxon>Phycisphaeraceae</taxon>
        <taxon>Phycisphaera</taxon>
    </lineage>
</organism>
<feature type="repeat" description="TPR" evidence="1">
    <location>
        <begin position="27"/>
        <end position="60"/>
    </location>
</feature>
<dbReference type="OrthoDB" id="263522at2"/>
<evidence type="ECO:0000313" key="3">
    <source>
        <dbReference type="EMBL" id="BAM02308.1"/>
    </source>
</evidence>
<feature type="compositionally biased region" description="Basic and acidic residues" evidence="2">
    <location>
        <begin position="9"/>
        <end position="27"/>
    </location>
</feature>
<dbReference type="AlphaFoldDB" id="I0IAM0"/>
<dbReference type="SUPFAM" id="SSF48452">
    <property type="entry name" value="TPR-like"/>
    <property type="match status" value="1"/>
</dbReference>
<dbReference type="Proteomes" id="UP000007881">
    <property type="component" value="Chromosome"/>
</dbReference>
<evidence type="ECO:0008006" key="5">
    <source>
        <dbReference type="Google" id="ProtNLM"/>
    </source>
</evidence>
<gene>
    <name evidence="3" type="ordered locus">PSMK_01490</name>
</gene>
<dbReference type="InterPro" id="IPR019734">
    <property type="entry name" value="TPR_rpt"/>
</dbReference>
<evidence type="ECO:0000256" key="2">
    <source>
        <dbReference type="SAM" id="MobiDB-lite"/>
    </source>
</evidence>
<evidence type="ECO:0000313" key="4">
    <source>
        <dbReference type="Proteomes" id="UP000007881"/>
    </source>
</evidence>
<dbReference type="PROSITE" id="PS50005">
    <property type="entry name" value="TPR"/>
    <property type="match status" value="2"/>
</dbReference>